<dbReference type="GO" id="GO:0010181">
    <property type="term" value="F:FMN binding"/>
    <property type="evidence" value="ECO:0007669"/>
    <property type="project" value="UniProtKB-UniRule"/>
</dbReference>
<dbReference type="RefSeq" id="WP_195809542.1">
    <property type="nucleotide sequence ID" value="NZ_CP064795.1"/>
</dbReference>
<feature type="domain" description="Ferric oxidoreductase" evidence="9">
    <location>
        <begin position="56"/>
        <end position="167"/>
    </location>
</feature>
<dbReference type="Pfam" id="PF01794">
    <property type="entry name" value="Ferric_reduct"/>
    <property type="match status" value="1"/>
</dbReference>
<feature type="transmembrane region" description="Helical" evidence="8">
    <location>
        <begin position="21"/>
        <end position="39"/>
    </location>
</feature>
<evidence type="ECO:0000256" key="4">
    <source>
        <dbReference type="ARBA" id="ARBA00022692"/>
    </source>
</evidence>
<dbReference type="GO" id="GO:0020037">
    <property type="term" value="F:heme binding"/>
    <property type="evidence" value="ECO:0007669"/>
    <property type="project" value="UniProtKB-UniRule"/>
</dbReference>
<keyword evidence="11" id="KW-1185">Reference proteome</keyword>
<feature type="transmembrane region" description="Helical" evidence="8">
    <location>
        <begin position="179"/>
        <end position="195"/>
    </location>
</feature>
<keyword evidence="5 8" id="KW-1133">Transmembrane helix</keyword>
<keyword evidence="8" id="KW-0479">Metal-binding</keyword>
<evidence type="ECO:0000256" key="7">
    <source>
        <dbReference type="ARBA" id="ARBA00023136"/>
    </source>
</evidence>
<comment type="cofactor">
    <cofactor evidence="8">
        <name>heme b</name>
        <dbReference type="ChEBI" id="CHEBI:60344"/>
    </cofactor>
    <text evidence="8">Binds 1 heme b (iron(II)-protoporphyrin IX) group per subunit.</text>
</comment>
<dbReference type="GO" id="GO:0005886">
    <property type="term" value="C:plasma membrane"/>
    <property type="evidence" value="ECO:0007669"/>
    <property type="project" value="UniProtKB-SubCell"/>
</dbReference>
<feature type="transmembrane region" description="Helical" evidence="8">
    <location>
        <begin position="156"/>
        <end position="173"/>
    </location>
</feature>
<comment type="similarity">
    <text evidence="8">Belongs to the MsrQ family.</text>
</comment>
<feature type="transmembrane region" description="Helical" evidence="8">
    <location>
        <begin position="51"/>
        <end position="72"/>
    </location>
</feature>
<evidence type="ECO:0000313" key="11">
    <source>
        <dbReference type="Proteomes" id="UP000595095"/>
    </source>
</evidence>
<dbReference type="GO" id="GO:0016679">
    <property type="term" value="F:oxidoreductase activity, acting on diphenols and related substances as donors"/>
    <property type="evidence" value="ECO:0007669"/>
    <property type="project" value="TreeGrafter"/>
</dbReference>
<evidence type="ECO:0000256" key="8">
    <source>
        <dbReference type="HAMAP-Rule" id="MF_01207"/>
    </source>
</evidence>
<feature type="transmembrane region" description="Helical" evidence="8">
    <location>
        <begin position="84"/>
        <end position="104"/>
    </location>
</feature>
<protein>
    <recommendedName>
        <fullName evidence="8">Protein-methionine-sulfoxide reductase heme-binding subunit MsrQ</fullName>
    </recommendedName>
    <alternativeName>
        <fullName evidence="8">Flavocytochrome MsrQ</fullName>
    </alternativeName>
</protein>
<keyword evidence="8" id="KW-1003">Cell membrane</keyword>
<comment type="cofactor">
    <cofactor evidence="8">
        <name>FMN</name>
        <dbReference type="ChEBI" id="CHEBI:58210"/>
    </cofactor>
    <text evidence="8">Binds 1 FMN per subunit.</text>
</comment>
<evidence type="ECO:0000256" key="6">
    <source>
        <dbReference type="ARBA" id="ARBA00023004"/>
    </source>
</evidence>
<dbReference type="PANTHER" id="PTHR36964:SF1">
    <property type="entry name" value="PROTEIN-METHIONINE-SULFOXIDE REDUCTASE HEME-BINDING SUBUNIT MSRQ"/>
    <property type="match status" value="1"/>
</dbReference>
<reference evidence="10 11" key="1">
    <citation type="submission" date="2020-11" db="EMBL/GenBank/DDBJ databases">
        <title>Complete genome sequence for Salinimonas sp. strain G2-b.</title>
        <authorList>
            <person name="Park S.-J."/>
        </authorList>
    </citation>
    <scope>NUCLEOTIDE SEQUENCE [LARGE SCALE GENOMIC DNA]</scope>
    <source>
        <strain evidence="10 11">G2-b</strain>
    </source>
</reference>
<evidence type="ECO:0000259" key="9">
    <source>
        <dbReference type="Pfam" id="PF01794"/>
    </source>
</evidence>
<dbReference type="InterPro" id="IPR013130">
    <property type="entry name" value="Fe3_Rdtase_TM_dom"/>
</dbReference>
<dbReference type="PANTHER" id="PTHR36964">
    <property type="entry name" value="PROTEIN-METHIONINE-SULFOXIDE REDUCTASE HEME-BINDING SUBUNIT MSRQ"/>
    <property type="match status" value="1"/>
</dbReference>
<dbReference type="EMBL" id="CP064795">
    <property type="protein sequence ID" value="QPG04446.1"/>
    <property type="molecule type" value="Genomic_DNA"/>
</dbReference>
<dbReference type="GO" id="GO:0046872">
    <property type="term" value="F:metal ion binding"/>
    <property type="evidence" value="ECO:0007669"/>
    <property type="project" value="UniProtKB-KW"/>
</dbReference>
<name>A0A7S9HBP8_9ALTE</name>
<evidence type="ECO:0000256" key="3">
    <source>
        <dbReference type="ARBA" id="ARBA00022617"/>
    </source>
</evidence>
<dbReference type="GO" id="GO:0030091">
    <property type="term" value="P:protein repair"/>
    <property type="evidence" value="ECO:0007669"/>
    <property type="project" value="UniProtKB-UniRule"/>
</dbReference>
<keyword evidence="4 8" id="KW-0812">Transmembrane</keyword>
<dbReference type="AlphaFoldDB" id="A0A7S9HBP8"/>
<keyword evidence="3 8" id="KW-0349">Heme</keyword>
<keyword evidence="8" id="KW-0288">FMN</keyword>
<dbReference type="HAMAP" id="MF_01207">
    <property type="entry name" value="MsrQ"/>
    <property type="match status" value="1"/>
</dbReference>
<dbReference type="InterPro" id="IPR022837">
    <property type="entry name" value="MsrQ-like"/>
</dbReference>
<sequence>MRRLLARPARLTRAQILTGKTLVHLILAGLLTFQFFLGASNQLGADPVEALINFTGLNAVHLLFITLLVSPAARHLPCGDIMRYRRLLGIYTFVYALSHLLVYILFELQQDWSLLASEITERPYIIVGLCALLILTALTVTSFESLRKKMGRRWQSLHNLIYICMPLVLLHYSWSQKTIIAEPLVYWALAALVLLPRKDKIRSWFAFSKTRRR</sequence>
<evidence type="ECO:0000313" key="10">
    <source>
        <dbReference type="EMBL" id="QPG04446.1"/>
    </source>
</evidence>
<organism evidence="10 11">
    <name type="scientific">Salinimonas marina</name>
    <dbReference type="NCBI Taxonomy" id="2785918"/>
    <lineage>
        <taxon>Bacteria</taxon>
        <taxon>Pseudomonadati</taxon>
        <taxon>Pseudomonadota</taxon>
        <taxon>Gammaproteobacteria</taxon>
        <taxon>Alteromonadales</taxon>
        <taxon>Alteromonadaceae</taxon>
        <taxon>Alteromonas/Salinimonas group</taxon>
        <taxon>Salinimonas</taxon>
    </lineage>
</organism>
<comment type="subcellular location">
    <subcellularLocation>
        <location evidence="8">Cell membrane</location>
        <topology evidence="8">Multi-pass membrane protein</topology>
    </subcellularLocation>
    <subcellularLocation>
        <location evidence="1">Membrane</location>
        <topology evidence="1">Multi-pass membrane protein</topology>
    </subcellularLocation>
</comment>
<evidence type="ECO:0000256" key="2">
    <source>
        <dbReference type="ARBA" id="ARBA00022448"/>
    </source>
</evidence>
<accession>A0A7S9HBP8</accession>
<dbReference type="Proteomes" id="UP000595095">
    <property type="component" value="Chromosome"/>
</dbReference>
<comment type="function">
    <text evidence="8">Part of the MsrPQ system that repairs oxidized periplasmic proteins containing methionine sulfoxide residues (Met-O), using respiratory chain electrons. Thus protects these proteins from oxidative-stress damage caused by reactive species of oxygen and chlorine generated by the host defense mechanisms. MsrPQ is essential for the maintenance of envelope integrity under bleach stress, rescuing a wide series of structurally unrelated periplasmic proteins from methionine oxidation. MsrQ provides electrons for reduction to the reductase catalytic subunit MsrP, using the quinone pool of the respiratory chain.</text>
</comment>
<keyword evidence="2 8" id="KW-0813">Transport</keyword>
<keyword evidence="7 8" id="KW-0472">Membrane</keyword>
<proteinExistence type="inferred from homology"/>
<dbReference type="GO" id="GO:0009055">
    <property type="term" value="F:electron transfer activity"/>
    <property type="evidence" value="ECO:0007669"/>
    <property type="project" value="UniProtKB-UniRule"/>
</dbReference>
<dbReference type="KEGG" id="smaa:IT774_09260"/>
<keyword evidence="8" id="KW-0285">Flavoprotein</keyword>
<keyword evidence="8" id="KW-0249">Electron transport</keyword>
<keyword evidence="6 8" id="KW-0408">Iron</keyword>
<comment type="subunit">
    <text evidence="8">Heterodimer of a catalytic subunit (MsrP) and a heme-binding subunit (MsrQ).</text>
</comment>
<evidence type="ECO:0000256" key="5">
    <source>
        <dbReference type="ARBA" id="ARBA00022989"/>
    </source>
</evidence>
<evidence type="ECO:0000256" key="1">
    <source>
        <dbReference type="ARBA" id="ARBA00004141"/>
    </source>
</evidence>
<gene>
    <name evidence="8" type="primary">msrQ</name>
    <name evidence="10" type="ORF">IT774_09260</name>
</gene>
<feature type="transmembrane region" description="Helical" evidence="8">
    <location>
        <begin position="124"/>
        <end position="144"/>
    </location>
</feature>